<evidence type="ECO:0000313" key="1">
    <source>
        <dbReference type="EMBL" id="SMD05730.1"/>
    </source>
</evidence>
<organism evidence="1 2">
    <name type="scientific">Desulfocicer vacuolatum DSM 3385</name>
    <dbReference type="NCBI Taxonomy" id="1121400"/>
    <lineage>
        <taxon>Bacteria</taxon>
        <taxon>Pseudomonadati</taxon>
        <taxon>Thermodesulfobacteriota</taxon>
        <taxon>Desulfobacteria</taxon>
        <taxon>Desulfobacterales</taxon>
        <taxon>Desulfobacteraceae</taxon>
        <taxon>Desulfocicer</taxon>
    </lineage>
</organism>
<keyword evidence="2" id="KW-1185">Reference proteome</keyword>
<reference evidence="1 2" key="1">
    <citation type="submission" date="2017-04" db="EMBL/GenBank/DDBJ databases">
        <authorList>
            <person name="Afonso C.L."/>
            <person name="Miller P.J."/>
            <person name="Scott M.A."/>
            <person name="Spackman E."/>
            <person name="Goraichik I."/>
            <person name="Dimitrov K.M."/>
            <person name="Suarez D.L."/>
            <person name="Swayne D.E."/>
        </authorList>
    </citation>
    <scope>NUCLEOTIDE SEQUENCE [LARGE SCALE GENOMIC DNA]</scope>
    <source>
        <strain evidence="1 2">DSM 3385</strain>
    </source>
</reference>
<dbReference type="Pfam" id="PF02635">
    <property type="entry name" value="DsrE"/>
    <property type="match status" value="1"/>
</dbReference>
<dbReference type="SUPFAM" id="SSF75169">
    <property type="entry name" value="DsrEFH-like"/>
    <property type="match status" value="1"/>
</dbReference>
<keyword evidence="1" id="KW-0808">Transferase</keyword>
<dbReference type="EMBL" id="FWXY01000026">
    <property type="protein sequence ID" value="SMD05730.1"/>
    <property type="molecule type" value="Genomic_DNA"/>
</dbReference>
<dbReference type="Proteomes" id="UP000192418">
    <property type="component" value="Unassembled WGS sequence"/>
</dbReference>
<protein>
    <submittedName>
        <fullName evidence="1">Sulfur relay (Sulfurtransferase) complex TusBCD TusD component, DsrE family</fullName>
    </submittedName>
</protein>
<name>A0A1W2E7H4_9BACT</name>
<gene>
    <name evidence="1" type="ORF">SAMN02746065_1268</name>
</gene>
<dbReference type="InterPro" id="IPR027396">
    <property type="entry name" value="DsrEFH-like"/>
</dbReference>
<accession>A0A1W2E7H4</accession>
<dbReference type="AlphaFoldDB" id="A0A1W2E7H4"/>
<proteinExistence type="predicted"/>
<dbReference type="GO" id="GO:0016740">
    <property type="term" value="F:transferase activity"/>
    <property type="evidence" value="ECO:0007669"/>
    <property type="project" value="UniProtKB-KW"/>
</dbReference>
<dbReference type="STRING" id="1121400.SAMN02746065_1268"/>
<evidence type="ECO:0000313" key="2">
    <source>
        <dbReference type="Proteomes" id="UP000192418"/>
    </source>
</evidence>
<dbReference type="Gene3D" id="3.40.1260.10">
    <property type="entry name" value="DsrEFH-like"/>
    <property type="match status" value="1"/>
</dbReference>
<sequence>MMQNFLFVLSKDDNEAATRCFQFAKIAHSKGHHVDMFFIDEGVMWANNDRDLSIKTVTGDCPADYLPYLVENEVTTGICTPCAKNRKLDEASFFSNMQLDGGPHLIDMAAEAKVFNF</sequence>
<dbReference type="InterPro" id="IPR003787">
    <property type="entry name" value="Sulphur_relay_DsrE/F-like"/>
</dbReference>
<dbReference type="RefSeq" id="WP_232367225.1">
    <property type="nucleotide sequence ID" value="NZ_FWXY01000026.1"/>
</dbReference>